<feature type="binding site" evidence="7">
    <location>
        <position position="15"/>
    </location>
    <ligand>
        <name>ATP</name>
        <dbReference type="ChEBI" id="CHEBI:30616"/>
    </ligand>
</feature>
<dbReference type="GO" id="GO:0036402">
    <property type="term" value="F:proteasome-activating activity"/>
    <property type="evidence" value="ECO:0007669"/>
    <property type="project" value="UniProtKB-UniRule"/>
</dbReference>
<evidence type="ECO:0000256" key="1">
    <source>
        <dbReference type="ARBA" id="ARBA00004496"/>
    </source>
</evidence>
<evidence type="ECO:0000256" key="3">
    <source>
        <dbReference type="ARBA" id="ARBA00022490"/>
    </source>
</evidence>
<dbReference type="FunFam" id="3.40.50.300:FF:000220">
    <property type="entry name" value="ATP-dependent protease ATPase subunit HslU"/>
    <property type="match status" value="1"/>
</dbReference>
<keyword evidence="5 7" id="KW-0067">ATP-binding</keyword>
<dbReference type="AlphaFoldDB" id="A0AAE3HS47"/>
<proteinExistence type="inferred from homology"/>
<dbReference type="NCBIfam" id="TIGR00390">
    <property type="entry name" value="hslU"/>
    <property type="match status" value="1"/>
</dbReference>
<feature type="binding site" evidence="7">
    <location>
        <begin position="57"/>
        <end position="62"/>
    </location>
    <ligand>
        <name>ATP</name>
        <dbReference type="ChEBI" id="CHEBI:30616"/>
    </ligand>
</feature>
<dbReference type="GO" id="GO:0005524">
    <property type="term" value="F:ATP binding"/>
    <property type="evidence" value="ECO:0007669"/>
    <property type="project" value="UniProtKB-UniRule"/>
</dbReference>
<comment type="caution">
    <text evidence="10">The sequence shown here is derived from an EMBL/GenBank/DDBJ whole genome shotgun (WGS) entry which is preliminary data.</text>
</comment>
<gene>
    <name evidence="7 10" type="primary">hslU</name>
    <name evidence="10" type="ORF">CC99x_012065</name>
</gene>
<protein>
    <recommendedName>
        <fullName evidence="7">ATP-dependent protease ATPase subunit HslU</fullName>
    </recommendedName>
    <alternativeName>
        <fullName evidence="7">Unfoldase HslU</fullName>
    </alternativeName>
</protein>
<evidence type="ECO:0000256" key="2">
    <source>
        <dbReference type="ARBA" id="ARBA00009771"/>
    </source>
</evidence>
<feature type="binding site" evidence="7">
    <location>
        <position position="393"/>
    </location>
    <ligand>
        <name>ATP</name>
        <dbReference type="ChEBI" id="CHEBI:30616"/>
    </ligand>
</feature>
<feature type="domain" description="Clp ATPase C-terminal" evidence="9">
    <location>
        <begin position="335"/>
        <end position="429"/>
    </location>
</feature>
<dbReference type="InterPro" id="IPR003959">
    <property type="entry name" value="ATPase_AAA_core"/>
</dbReference>
<comment type="subunit">
    <text evidence="7">A double ring-shaped homohexamer of HslV is capped on each side by a ring-shaped HslU homohexamer. The assembly of the HslU/HslV complex is dependent on binding of ATP.</text>
</comment>
<dbReference type="GO" id="GO:0009376">
    <property type="term" value="C:HslUV protease complex"/>
    <property type="evidence" value="ECO:0007669"/>
    <property type="project" value="UniProtKB-UniRule"/>
</dbReference>
<comment type="subcellular location">
    <subcellularLocation>
        <location evidence="1 7">Cytoplasm</location>
    </subcellularLocation>
</comment>
<evidence type="ECO:0000313" key="11">
    <source>
        <dbReference type="Proteomes" id="UP000051494"/>
    </source>
</evidence>
<keyword evidence="4 7" id="KW-0547">Nucleotide-binding</keyword>
<dbReference type="InterPro" id="IPR004491">
    <property type="entry name" value="HslU"/>
</dbReference>
<dbReference type="InterPro" id="IPR050052">
    <property type="entry name" value="ATP-dep_Clp_protease_ClpX"/>
</dbReference>
<dbReference type="Proteomes" id="UP000051494">
    <property type="component" value="Unassembled WGS sequence"/>
</dbReference>
<dbReference type="InterPro" id="IPR003593">
    <property type="entry name" value="AAA+_ATPase"/>
</dbReference>
<dbReference type="PANTHER" id="PTHR48102">
    <property type="entry name" value="ATP-DEPENDENT CLP PROTEASE ATP-BINDING SUBUNIT CLPX-LIKE, MITOCHONDRIAL-RELATED"/>
    <property type="match status" value="1"/>
</dbReference>
<evidence type="ECO:0000259" key="9">
    <source>
        <dbReference type="SMART" id="SM01086"/>
    </source>
</evidence>
<evidence type="ECO:0000313" key="10">
    <source>
        <dbReference type="EMBL" id="MCS5709631.1"/>
    </source>
</evidence>
<evidence type="ECO:0000256" key="7">
    <source>
        <dbReference type="HAMAP-Rule" id="MF_00249"/>
    </source>
</evidence>
<dbReference type="InterPro" id="IPR019489">
    <property type="entry name" value="Clp_ATPase_C"/>
</dbReference>
<dbReference type="SMART" id="SM01086">
    <property type="entry name" value="ClpB_D2-small"/>
    <property type="match status" value="1"/>
</dbReference>
<feature type="binding site" evidence="7">
    <location>
        <position position="255"/>
    </location>
    <ligand>
        <name>ATP</name>
        <dbReference type="ChEBI" id="CHEBI:30616"/>
    </ligand>
</feature>
<dbReference type="FunFam" id="3.40.50.300:FF:000213">
    <property type="entry name" value="ATP-dependent protease ATPase subunit HslU"/>
    <property type="match status" value="1"/>
</dbReference>
<dbReference type="Gene3D" id="1.10.8.60">
    <property type="match status" value="1"/>
</dbReference>
<feature type="domain" description="AAA+ ATPase" evidence="8">
    <location>
        <begin position="46"/>
        <end position="332"/>
    </location>
</feature>
<dbReference type="CDD" id="cd19498">
    <property type="entry name" value="RecA-like_HslU"/>
    <property type="match status" value="1"/>
</dbReference>
<dbReference type="NCBIfam" id="NF003544">
    <property type="entry name" value="PRK05201.1"/>
    <property type="match status" value="1"/>
</dbReference>
<keyword evidence="11" id="KW-1185">Reference proteome</keyword>
<reference evidence="10" key="1">
    <citation type="journal article" date="2016" name="Genome Announc.">
        <title>Draft Genome Sequences of Two Novel Amoeba-Resistant Intranuclear Bacteria, 'Candidatus Berkiella cookevillensis' and 'Candidatus Berkiella aquae'.</title>
        <authorList>
            <person name="Mehari Y.T."/>
            <person name="Arivett B.A."/>
            <person name="Farone A.L."/>
            <person name="Gunderson J.H."/>
            <person name="Farone M.B."/>
        </authorList>
    </citation>
    <scope>NUCLEOTIDE SEQUENCE</scope>
    <source>
        <strain evidence="10">CC99</strain>
    </source>
</reference>
<keyword evidence="6 7" id="KW-0143">Chaperone</keyword>
<dbReference type="InterPro" id="IPR027417">
    <property type="entry name" value="P-loop_NTPase"/>
</dbReference>
<evidence type="ECO:0000256" key="6">
    <source>
        <dbReference type="ARBA" id="ARBA00023186"/>
    </source>
</evidence>
<comment type="similarity">
    <text evidence="2 7">Belongs to the ClpX chaperone family. HslU subfamily.</text>
</comment>
<dbReference type="Gene3D" id="3.40.50.300">
    <property type="entry name" value="P-loop containing nucleotide triphosphate hydrolases"/>
    <property type="match status" value="2"/>
</dbReference>
<evidence type="ECO:0000256" key="4">
    <source>
        <dbReference type="ARBA" id="ARBA00022741"/>
    </source>
</evidence>
<evidence type="ECO:0000256" key="5">
    <source>
        <dbReference type="ARBA" id="ARBA00022840"/>
    </source>
</evidence>
<dbReference type="SMART" id="SM00382">
    <property type="entry name" value="AAA"/>
    <property type="match status" value="1"/>
</dbReference>
<dbReference type="EMBL" id="LKHV02000001">
    <property type="protein sequence ID" value="MCS5709631.1"/>
    <property type="molecule type" value="Genomic_DNA"/>
</dbReference>
<dbReference type="Pfam" id="PF00004">
    <property type="entry name" value="AAA"/>
    <property type="match status" value="1"/>
</dbReference>
<dbReference type="HAMAP" id="MF_00249">
    <property type="entry name" value="HslU"/>
    <property type="match status" value="1"/>
</dbReference>
<evidence type="ECO:0000259" key="8">
    <source>
        <dbReference type="SMART" id="SM00382"/>
    </source>
</evidence>
<keyword evidence="10" id="KW-0645">Protease</keyword>
<dbReference type="PANTHER" id="PTHR48102:SF3">
    <property type="entry name" value="ATP-DEPENDENT PROTEASE ATPASE SUBUNIT HSLU"/>
    <property type="match status" value="1"/>
</dbReference>
<dbReference type="GO" id="GO:0008233">
    <property type="term" value="F:peptidase activity"/>
    <property type="evidence" value="ECO:0007669"/>
    <property type="project" value="UniProtKB-KW"/>
</dbReference>
<dbReference type="Pfam" id="PF07724">
    <property type="entry name" value="AAA_2"/>
    <property type="match status" value="1"/>
</dbReference>
<name>A0AAE3HS47_9GAMM</name>
<comment type="function">
    <text evidence="7">ATPase subunit of a proteasome-like degradation complex; this subunit has chaperone activity. The binding of ATP and its subsequent hydrolysis by HslU are essential for unfolding of protein substrates subsequently hydrolyzed by HslV. HslU recognizes the N-terminal part of its protein substrates and unfolds these before they are guided to HslV for hydrolysis.</text>
</comment>
<keyword evidence="10" id="KW-0378">Hydrolase</keyword>
<reference evidence="10" key="2">
    <citation type="submission" date="2021-06" db="EMBL/GenBank/DDBJ databases">
        <title>Genomic Description and Analysis of Intracellular Bacteria, Candidatus Berkiella cookevillensis and Candidatus Berkiella aquae.</title>
        <authorList>
            <person name="Kidane D.T."/>
            <person name="Mehari Y.T."/>
            <person name="Rice F.C."/>
            <person name="Arivett B.A."/>
            <person name="Farone A.L."/>
            <person name="Berk S.G."/>
            <person name="Farone M.B."/>
        </authorList>
    </citation>
    <scope>NUCLEOTIDE SEQUENCE</scope>
    <source>
        <strain evidence="10">CC99</strain>
    </source>
</reference>
<keyword evidence="3 7" id="KW-0963">Cytoplasm</keyword>
<feature type="binding site" evidence="7">
    <location>
        <position position="321"/>
    </location>
    <ligand>
        <name>ATP</name>
        <dbReference type="ChEBI" id="CHEBI:30616"/>
    </ligand>
</feature>
<accession>A0AAE3HS47</accession>
<organism evidence="10 11">
    <name type="scientific">Candidatus Berkiella cookevillensis</name>
    <dbReference type="NCBI Taxonomy" id="437022"/>
    <lineage>
        <taxon>Bacteria</taxon>
        <taxon>Pseudomonadati</taxon>
        <taxon>Pseudomonadota</taxon>
        <taxon>Gammaproteobacteria</taxon>
        <taxon>Candidatus Berkiellales</taxon>
        <taxon>Candidatus Berkiellaceae</taxon>
        <taxon>Candidatus Berkiella</taxon>
    </lineage>
</organism>
<dbReference type="GO" id="GO:0043335">
    <property type="term" value="P:protein unfolding"/>
    <property type="evidence" value="ECO:0007669"/>
    <property type="project" value="UniProtKB-UniRule"/>
</dbReference>
<sequence>MTPREIVHELNKHIIGQTAAKRAVAIALRNRYRRMRVSDDLRNEITPKNILMIGPTGVGKTEIARRLAKLAKAPFIKVEATKFTEVGYVGRDVESIIRDLADISYKLTKEEALSKVRERADIFAEDRVLDTLVPKPGFQFAPNEEQIADKSPARESFRQKLRQGTLDDQEIEIEIELPAMGVEIMAPPGMEEMTSQLQSMFQNMSSNNRTKKRKMKVKDAMKILREEEAFKLVNDEDIKAQSVEKVEQHGIVFLDEIDKVTQRSEHSGGADVSREGVQRDLLPLVEGCTVSTKHGMIKTDHILFIASGAFHLAKPSDLIPELQGRLPIRVELEALTAADFVRILTEPDASLTLQYKALLGTEGIQIEFREDSIKRIAEMAWQINENTENIGARRLHTVMEKLLEALSFDASELGNETVIIDAAYVDKQLANIVQDQDLSRFIL</sequence>
<dbReference type="SUPFAM" id="SSF52540">
    <property type="entry name" value="P-loop containing nucleoside triphosphate hydrolases"/>
    <property type="match status" value="1"/>
</dbReference>
<dbReference type="GO" id="GO:0016887">
    <property type="term" value="F:ATP hydrolysis activity"/>
    <property type="evidence" value="ECO:0007669"/>
    <property type="project" value="InterPro"/>
</dbReference>